<gene>
    <name evidence="2" type="ORF">SKAU_G00318770</name>
</gene>
<evidence type="ECO:0000313" key="2">
    <source>
        <dbReference type="EMBL" id="KAJ8344548.1"/>
    </source>
</evidence>
<keyword evidence="3" id="KW-1185">Reference proteome</keyword>
<dbReference type="EMBL" id="JAINUF010000013">
    <property type="protein sequence ID" value="KAJ8344548.1"/>
    <property type="molecule type" value="Genomic_DNA"/>
</dbReference>
<feature type="region of interest" description="Disordered" evidence="1">
    <location>
        <begin position="1"/>
        <end position="32"/>
    </location>
</feature>
<proteinExistence type="predicted"/>
<comment type="caution">
    <text evidence="2">The sequence shown here is derived from an EMBL/GenBank/DDBJ whole genome shotgun (WGS) entry which is preliminary data.</text>
</comment>
<evidence type="ECO:0000256" key="1">
    <source>
        <dbReference type="SAM" id="MobiDB-lite"/>
    </source>
</evidence>
<reference evidence="2" key="1">
    <citation type="journal article" date="2023" name="Science">
        <title>Genome structures resolve the early diversification of teleost fishes.</title>
        <authorList>
            <person name="Parey E."/>
            <person name="Louis A."/>
            <person name="Montfort J."/>
            <person name="Bouchez O."/>
            <person name="Roques C."/>
            <person name="Iampietro C."/>
            <person name="Lluch J."/>
            <person name="Castinel A."/>
            <person name="Donnadieu C."/>
            <person name="Desvignes T."/>
            <person name="Floi Bucao C."/>
            <person name="Jouanno E."/>
            <person name="Wen M."/>
            <person name="Mejri S."/>
            <person name="Dirks R."/>
            <person name="Jansen H."/>
            <person name="Henkel C."/>
            <person name="Chen W.J."/>
            <person name="Zahm M."/>
            <person name="Cabau C."/>
            <person name="Klopp C."/>
            <person name="Thompson A.W."/>
            <person name="Robinson-Rechavi M."/>
            <person name="Braasch I."/>
            <person name="Lecointre G."/>
            <person name="Bobe J."/>
            <person name="Postlethwait J.H."/>
            <person name="Berthelot C."/>
            <person name="Roest Crollius H."/>
            <person name="Guiguen Y."/>
        </authorList>
    </citation>
    <scope>NUCLEOTIDE SEQUENCE</scope>
    <source>
        <strain evidence="2">WJC10195</strain>
    </source>
</reference>
<accession>A0A9Q1ILS7</accession>
<sequence length="82" mass="8876">MPKQKQKSGRQKRVEKKEREARSSTPGAQNITDFFSKKAATGSGIPQQFAVSQPCSSPPACLPISIQAPLQPFALLFSSLTD</sequence>
<feature type="compositionally biased region" description="Basic residues" evidence="1">
    <location>
        <begin position="1"/>
        <end position="14"/>
    </location>
</feature>
<feature type="compositionally biased region" description="Polar residues" evidence="1">
    <location>
        <begin position="23"/>
        <end position="32"/>
    </location>
</feature>
<name>A0A9Q1ILS7_SYNKA</name>
<protein>
    <submittedName>
        <fullName evidence="2">Uncharacterized protein</fullName>
    </submittedName>
</protein>
<organism evidence="2 3">
    <name type="scientific">Synaphobranchus kaupii</name>
    <name type="common">Kaup's arrowtooth eel</name>
    <dbReference type="NCBI Taxonomy" id="118154"/>
    <lineage>
        <taxon>Eukaryota</taxon>
        <taxon>Metazoa</taxon>
        <taxon>Chordata</taxon>
        <taxon>Craniata</taxon>
        <taxon>Vertebrata</taxon>
        <taxon>Euteleostomi</taxon>
        <taxon>Actinopterygii</taxon>
        <taxon>Neopterygii</taxon>
        <taxon>Teleostei</taxon>
        <taxon>Anguilliformes</taxon>
        <taxon>Synaphobranchidae</taxon>
        <taxon>Synaphobranchus</taxon>
    </lineage>
</organism>
<evidence type="ECO:0000313" key="3">
    <source>
        <dbReference type="Proteomes" id="UP001152622"/>
    </source>
</evidence>
<dbReference type="Proteomes" id="UP001152622">
    <property type="component" value="Chromosome 13"/>
</dbReference>
<dbReference type="AlphaFoldDB" id="A0A9Q1ILS7"/>